<organism evidence="1 2">
    <name type="scientific">Agrobacterium arsenijevicii</name>
    <dbReference type="NCBI Taxonomy" id="1585697"/>
    <lineage>
        <taxon>Bacteria</taxon>
        <taxon>Pseudomonadati</taxon>
        <taxon>Pseudomonadota</taxon>
        <taxon>Alphaproteobacteria</taxon>
        <taxon>Hyphomicrobiales</taxon>
        <taxon>Rhizobiaceae</taxon>
        <taxon>Rhizobium/Agrobacterium group</taxon>
        <taxon>Agrobacterium</taxon>
    </lineage>
</organism>
<evidence type="ECO:0000313" key="2">
    <source>
        <dbReference type="Proteomes" id="UP000032564"/>
    </source>
</evidence>
<dbReference type="InterPro" id="IPR029044">
    <property type="entry name" value="Nucleotide-diphossugar_trans"/>
</dbReference>
<sequence length="386" mass="43723">MTINRLTKLKSQPIRPELLVDVEHYSNVSGKKFRNVSEAYRDYCDNGEVAGLTPSPFFYPEWYRWQNRDSAGYPSALAHFATEGLIRPIDPAPFIDSVLLLRNSSQYSNIVEAIWALVEKRDISISPSVDDHLENLANTQQRIHAAIKSRLFGSPSNQRKRLVWVQAGHAFRPAKWFRPDSARSWDLLCNWYTLSGVDIRLGEMHLRQSGTKATAIHHALNHYGDILLGYDAVLFLDDDLGIEHEEIDRLFDIAEANGLDMFQPAVAAGSQCVWKDLFRIPGRDFHETTAVEIMMPGFSRRALELCKPIFGKSVSGFGLDFNCSETVRKAGWKCGVIDAVAAEHVDLIDEQGGAYYEFMRTLGINQKFELFQTIKELGKYPDFATV</sequence>
<gene>
    <name evidence="1" type="ORF">RP75_18420</name>
</gene>
<reference evidence="1 2" key="1">
    <citation type="submission" date="2014-12" db="EMBL/GenBank/DDBJ databases">
        <authorList>
            <person name="Kuzmanovic N."/>
            <person name="Pulawska J."/>
            <person name="Obradovic A."/>
        </authorList>
    </citation>
    <scope>NUCLEOTIDE SEQUENCE [LARGE SCALE GENOMIC DNA]</scope>
    <source>
        <strain evidence="1 2">KFB 330</strain>
    </source>
</reference>
<comment type="caution">
    <text evidence="1">The sequence shown here is derived from an EMBL/GenBank/DDBJ whole genome shotgun (WGS) entry which is preliminary data.</text>
</comment>
<protein>
    <submittedName>
        <fullName evidence="1">Uncharacterized protein</fullName>
    </submittedName>
</protein>
<dbReference type="SUPFAM" id="SSF53448">
    <property type="entry name" value="Nucleotide-diphospho-sugar transferases"/>
    <property type="match status" value="1"/>
</dbReference>
<proteinExistence type="predicted"/>
<evidence type="ECO:0000313" key="1">
    <source>
        <dbReference type="EMBL" id="KJF72036.1"/>
    </source>
</evidence>
<accession>A0ABR5D4T0</accession>
<dbReference type="RefSeq" id="WP_045021022.1">
    <property type="nucleotide sequence ID" value="NZ_CP166105.1"/>
</dbReference>
<name>A0ABR5D4T0_9HYPH</name>
<keyword evidence="2" id="KW-1185">Reference proteome</keyword>
<dbReference type="EMBL" id="JWIT01000012">
    <property type="protein sequence ID" value="KJF72036.1"/>
    <property type="molecule type" value="Genomic_DNA"/>
</dbReference>
<dbReference type="Proteomes" id="UP000032564">
    <property type="component" value="Unassembled WGS sequence"/>
</dbReference>